<keyword evidence="1" id="KW-0479">Metal-binding</keyword>
<proteinExistence type="inferred from homology"/>
<dbReference type="Pfam" id="PF00149">
    <property type="entry name" value="Metallophos"/>
    <property type="match status" value="1"/>
</dbReference>
<evidence type="ECO:0000256" key="2">
    <source>
        <dbReference type="ARBA" id="ARBA00022801"/>
    </source>
</evidence>
<dbReference type="PANTHER" id="PTHR42988">
    <property type="entry name" value="PHOSPHOHYDROLASE"/>
    <property type="match status" value="1"/>
</dbReference>
<gene>
    <name evidence="6" type="ORF">RSO01_43050</name>
</gene>
<keyword evidence="2" id="KW-0378">Hydrolase</keyword>
<evidence type="ECO:0000256" key="4">
    <source>
        <dbReference type="ARBA" id="ARBA00025742"/>
    </source>
</evidence>
<keyword evidence="7" id="KW-1185">Reference proteome</keyword>
<evidence type="ECO:0000256" key="3">
    <source>
        <dbReference type="ARBA" id="ARBA00023004"/>
    </source>
</evidence>
<accession>A0A512NDV6</accession>
<feature type="domain" description="Calcineurin-like phosphoesterase" evidence="5">
    <location>
        <begin position="3"/>
        <end position="230"/>
    </location>
</feature>
<dbReference type="OrthoDB" id="9794568at2"/>
<keyword evidence="3" id="KW-0408">Iron</keyword>
<protein>
    <submittedName>
        <fullName evidence="6">Metallophosphoesterase</fullName>
    </submittedName>
</protein>
<dbReference type="RefSeq" id="WP_147151517.1">
    <property type="nucleotide sequence ID" value="NZ_BKAJ01000075.1"/>
</dbReference>
<dbReference type="GO" id="GO:0016787">
    <property type="term" value="F:hydrolase activity"/>
    <property type="evidence" value="ECO:0007669"/>
    <property type="project" value="UniProtKB-KW"/>
</dbReference>
<comment type="similarity">
    <text evidence="4">Belongs to the cyclic nucleotide phosphodiesterase class-III family.</text>
</comment>
<evidence type="ECO:0000259" key="5">
    <source>
        <dbReference type="Pfam" id="PF00149"/>
    </source>
</evidence>
<dbReference type="PANTHER" id="PTHR42988:SF2">
    <property type="entry name" value="CYCLIC NUCLEOTIDE PHOSPHODIESTERASE CBUA0032-RELATED"/>
    <property type="match status" value="1"/>
</dbReference>
<name>A0A512NDV6_9HYPH</name>
<evidence type="ECO:0000313" key="7">
    <source>
        <dbReference type="Proteomes" id="UP000321058"/>
    </source>
</evidence>
<dbReference type="CDD" id="cd00838">
    <property type="entry name" value="MPP_superfamily"/>
    <property type="match status" value="1"/>
</dbReference>
<dbReference type="InterPro" id="IPR050884">
    <property type="entry name" value="CNP_phosphodiesterase-III"/>
</dbReference>
<comment type="caution">
    <text evidence="6">The sequence shown here is derived from an EMBL/GenBank/DDBJ whole genome shotgun (WGS) entry which is preliminary data.</text>
</comment>
<evidence type="ECO:0000313" key="6">
    <source>
        <dbReference type="EMBL" id="GEP57139.1"/>
    </source>
</evidence>
<dbReference type="SUPFAM" id="SSF56300">
    <property type="entry name" value="Metallo-dependent phosphatases"/>
    <property type="match status" value="1"/>
</dbReference>
<dbReference type="AlphaFoldDB" id="A0A512NDV6"/>
<dbReference type="InterPro" id="IPR029052">
    <property type="entry name" value="Metallo-depent_PP-like"/>
</dbReference>
<dbReference type="Proteomes" id="UP000321058">
    <property type="component" value="Unassembled WGS sequence"/>
</dbReference>
<sequence length="310" mass="33382">MFTLAHLSDPHLPMPPARAVELLGKRATGYVNWWRRRARLHVPQALAGIVADIKRQKPDHIALTGDLVNISLPSEFSRAADWLKELGGPQDVTVIPGNHDVYVATAWPKSLGLWGAYMAGDGQPPATAFDIFPTVRRRGHGSEGVALVGLSSGVPKPPFFATGTLGGAQITKTEKLLADLGREGLCRVVLIHHPPLTTESRFKRLTDAAAFQAMIRRVGCELVLHGHNHRSEVARIVGPAGPIPVIGVTSASAAPDSKYGRARYHLIRIEREAAGWQLDVELRALSKDGTGCEADGKLSFHSGQPLAMVA</sequence>
<dbReference type="InterPro" id="IPR004843">
    <property type="entry name" value="Calcineurin-like_PHP"/>
</dbReference>
<reference evidence="6 7" key="1">
    <citation type="submission" date="2019-07" db="EMBL/GenBank/DDBJ databases">
        <title>Whole genome shotgun sequence of Reyranella soli NBRC 108950.</title>
        <authorList>
            <person name="Hosoyama A."/>
            <person name="Uohara A."/>
            <person name="Ohji S."/>
            <person name="Ichikawa N."/>
        </authorList>
    </citation>
    <scope>NUCLEOTIDE SEQUENCE [LARGE SCALE GENOMIC DNA]</scope>
    <source>
        <strain evidence="6 7">NBRC 108950</strain>
    </source>
</reference>
<dbReference type="Gene3D" id="3.60.21.10">
    <property type="match status" value="1"/>
</dbReference>
<organism evidence="6 7">
    <name type="scientific">Reyranella soli</name>
    <dbReference type="NCBI Taxonomy" id="1230389"/>
    <lineage>
        <taxon>Bacteria</taxon>
        <taxon>Pseudomonadati</taxon>
        <taxon>Pseudomonadota</taxon>
        <taxon>Alphaproteobacteria</taxon>
        <taxon>Hyphomicrobiales</taxon>
        <taxon>Reyranellaceae</taxon>
        <taxon>Reyranella</taxon>
    </lineage>
</organism>
<dbReference type="GO" id="GO:0046872">
    <property type="term" value="F:metal ion binding"/>
    <property type="evidence" value="ECO:0007669"/>
    <property type="project" value="UniProtKB-KW"/>
</dbReference>
<dbReference type="EMBL" id="BKAJ01000075">
    <property type="protein sequence ID" value="GEP57139.1"/>
    <property type="molecule type" value="Genomic_DNA"/>
</dbReference>
<evidence type="ECO:0000256" key="1">
    <source>
        <dbReference type="ARBA" id="ARBA00022723"/>
    </source>
</evidence>